<evidence type="ECO:0000313" key="2">
    <source>
        <dbReference type="Proteomes" id="UP000237025"/>
    </source>
</evidence>
<dbReference type="EMBL" id="PQVW01000004">
    <property type="protein sequence ID" value="POZ24091.1"/>
    <property type="molecule type" value="Genomic_DNA"/>
</dbReference>
<accession>A0ABX5A4E2</accession>
<keyword evidence="2" id="KW-1185">Reference proteome</keyword>
<evidence type="ECO:0000313" key="1">
    <source>
        <dbReference type="EMBL" id="POZ24091.1"/>
    </source>
</evidence>
<organism evidence="1 2">
    <name type="scientific">Lelliottia aquatilis</name>
    <dbReference type="NCBI Taxonomy" id="2080838"/>
    <lineage>
        <taxon>Bacteria</taxon>
        <taxon>Pseudomonadati</taxon>
        <taxon>Pseudomonadota</taxon>
        <taxon>Gammaproteobacteria</taxon>
        <taxon>Enterobacterales</taxon>
        <taxon>Enterobacteriaceae</taxon>
        <taxon>Lelliottia</taxon>
    </lineage>
</organism>
<proteinExistence type="predicted"/>
<sequence length="71" mass="7622">MRFITAQEALAVHRALVFAVKTPVNKPGHMPPVLPTCSACKCRMALRLSGLRNNAFVGPVSEAPPGIVVKR</sequence>
<gene>
    <name evidence="1" type="ORF">C3712_07715</name>
</gene>
<comment type="caution">
    <text evidence="1">The sequence shown here is derived from an EMBL/GenBank/DDBJ whole genome shotgun (WGS) entry which is preliminary data.</text>
</comment>
<protein>
    <submittedName>
        <fullName evidence="1">Uncharacterized protein</fullName>
    </submittedName>
</protein>
<reference evidence="1 2" key="1">
    <citation type="submission" date="2018-02" db="EMBL/GenBank/DDBJ databases">
        <title>Lelliotia aquatilis sp. nov., isolated from drinking water.</title>
        <authorList>
            <person name="Kaempfer P."/>
            <person name="Glaeser S."/>
            <person name="Exner M."/>
            <person name="Doijad S."/>
            <person name="Chakraborty T."/>
        </authorList>
    </citation>
    <scope>NUCLEOTIDE SEQUENCE [LARGE SCALE GENOMIC DNA]</scope>
    <source>
        <strain evidence="1 2">6331-17</strain>
    </source>
</reference>
<dbReference type="Proteomes" id="UP000237025">
    <property type="component" value="Unassembled WGS sequence"/>
</dbReference>
<name>A0ABX5A4E2_9ENTR</name>